<sequence length="350" mass="39552">MNINTLTDFLQQAQCQFRIYDLGRKVTKISNSAFQQVAENKQPYPYPIQQHAYIALTFWQVNKQLQDHFIWFLKLPVDEQGLLSITAQTSFIKMVVEAMGENLTGDISEDLQERLASNPFVFKPAAEKLAIFNAIMNTNFVRPASTFYPAALRYFSGQTRWSEWQELGIQGIADLAARLNYDNNQQTLINALPHLPQQPLQSLSLCLEHQHDINTDLATAIAQQAKAELKANHQENAILLLRALSSAPAVGISKALLEQQFNSDLIHNEHWYVCIAGRCWSMLEDETLLNRFFEALANHHPSLFPQLFVDLVAIPALREKVLKQLRLTARSPALSKAIGLLFSAAPQGEK</sequence>
<evidence type="ECO:0008006" key="3">
    <source>
        <dbReference type="Google" id="ProtNLM"/>
    </source>
</evidence>
<evidence type="ECO:0000313" key="1">
    <source>
        <dbReference type="EMBL" id="GLS89325.1"/>
    </source>
</evidence>
<comment type="caution">
    <text evidence="1">The sequence shown here is derived from an EMBL/GenBank/DDBJ whole genome shotgun (WGS) entry which is preliminary data.</text>
</comment>
<gene>
    <name evidence="1" type="ORF">GCM10007916_03920</name>
</gene>
<dbReference type="Proteomes" id="UP001157353">
    <property type="component" value="Unassembled WGS sequence"/>
</dbReference>
<proteinExistence type="predicted"/>
<accession>A0ABQ6DWF8</accession>
<dbReference type="InterPro" id="IPR021936">
    <property type="entry name" value="DUF3549"/>
</dbReference>
<evidence type="ECO:0000313" key="2">
    <source>
        <dbReference type="Proteomes" id="UP001157353"/>
    </source>
</evidence>
<keyword evidence="2" id="KW-1185">Reference proteome</keyword>
<protein>
    <recommendedName>
        <fullName evidence="3">DUF3549 family protein</fullName>
    </recommendedName>
</protein>
<name>A0ABQ6DWF8_9GAMM</name>
<dbReference type="EMBL" id="BSPQ01000001">
    <property type="protein sequence ID" value="GLS89325.1"/>
    <property type="molecule type" value="Genomic_DNA"/>
</dbReference>
<organism evidence="1 2">
    <name type="scientific">Psychromonas marina</name>
    <dbReference type="NCBI Taxonomy" id="88364"/>
    <lineage>
        <taxon>Bacteria</taxon>
        <taxon>Pseudomonadati</taxon>
        <taxon>Pseudomonadota</taxon>
        <taxon>Gammaproteobacteria</taxon>
        <taxon>Alteromonadales</taxon>
        <taxon>Psychromonadaceae</taxon>
        <taxon>Psychromonas</taxon>
    </lineage>
</organism>
<reference evidence="2" key="1">
    <citation type="journal article" date="2019" name="Int. J. Syst. Evol. Microbiol.">
        <title>The Global Catalogue of Microorganisms (GCM) 10K type strain sequencing project: providing services to taxonomists for standard genome sequencing and annotation.</title>
        <authorList>
            <consortium name="The Broad Institute Genomics Platform"/>
            <consortium name="The Broad Institute Genome Sequencing Center for Infectious Disease"/>
            <person name="Wu L."/>
            <person name="Ma J."/>
        </authorList>
    </citation>
    <scope>NUCLEOTIDE SEQUENCE [LARGE SCALE GENOMIC DNA]</scope>
    <source>
        <strain evidence="2">NBRC 103166</strain>
    </source>
</reference>
<dbReference type="RefSeq" id="WP_284202444.1">
    <property type="nucleotide sequence ID" value="NZ_BSPQ01000001.1"/>
</dbReference>
<dbReference type="Pfam" id="PF12069">
    <property type="entry name" value="DUF3549"/>
    <property type="match status" value="1"/>
</dbReference>